<feature type="region of interest" description="Disordered" evidence="1">
    <location>
        <begin position="1"/>
        <end position="33"/>
    </location>
</feature>
<gene>
    <name evidence="2" type="ORF">G6011_03826</name>
</gene>
<dbReference type="InterPro" id="IPR027417">
    <property type="entry name" value="P-loop_NTPase"/>
</dbReference>
<dbReference type="PANTHER" id="PTHR36681">
    <property type="entry name" value="NUCLEAR GTPASE, GERMINAL CENTER-ASSOCIATED, TANDEM DUPLICATE 3"/>
    <property type="match status" value="1"/>
</dbReference>
<feature type="compositionally biased region" description="Acidic residues" evidence="1">
    <location>
        <begin position="1"/>
        <end position="14"/>
    </location>
</feature>
<reference evidence="2" key="1">
    <citation type="submission" date="2021-07" db="EMBL/GenBank/DDBJ databases">
        <title>Genome Resource of American Ginseng Black Spot Pathogen Alternaria panax.</title>
        <authorList>
            <person name="Qiu C."/>
            <person name="Wang W."/>
            <person name="Liu Z."/>
        </authorList>
    </citation>
    <scope>NUCLEOTIDE SEQUENCE</scope>
    <source>
        <strain evidence="2">BNCC115425</strain>
    </source>
</reference>
<dbReference type="EMBL" id="JAANER010000002">
    <property type="protein sequence ID" value="KAG9193791.1"/>
    <property type="molecule type" value="Genomic_DNA"/>
</dbReference>
<dbReference type="Proteomes" id="UP001199106">
    <property type="component" value="Unassembled WGS sequence"/>
</dbReference>
<evidence type="ECO:0000313" key="3">
    <source>
        <dbReference type="Proteomes" id="UP001199106"/>
    </source>
</evidence>
<accession>A0AAD4NRR1</accession>
<sequence length="334" mass="37395">MSDSDDEDRDEEKDPSEVPAYDPAQQPRPKLPIYHPGFLQTEEDVQKILGVFVEFLRVAKDRGVVGEEATYLWNEIIKNRVVHYQTEIRIAVTGDTGSAKSALINSLLGEDLSLEGGNGVAVTSVVTEFRKKTLSTDIGAVQAGVQFYCLEYCTDDLVTNWFRVWFDTKQKLIHDEDSVDDEDRARKDAALSCLEQLFASCVAPDTLEDFVSSGKTLKGNAALGKLLQWTAEIHGQFVPDGELFIPFTSSTHKDMREQLRAFQQQAINARHQGKTLPFSPWPFVEVVRYYHDSLLLQDGICLAYVAGAKDMNIFRVTTANAYLQQCEMTIAVVA</sequence>
<organism evidence="2 3">
    <name type="scientific">Alternaria panax</name>
    <dbReference type="NCBI Taxonomy" id="48097"/>
    <lineage>
        <taxon>Eukaryota</taxon>
        <taxon>Fungi</taxon>
        <taxon>Dikarya</taxon>
        <taxon>Ascomycota</taxon>
        <taxon>Pezizomycotina</taxon>
        <taxon>Dothideomycetes</taxon>
        <taxon>Pleosporomycetidae</taxon>
        <taxon>Pleosporales</taxon>
        <taxon>Pleosporineae</taxon>
        <taxon>Pleosporaceae</taxon>
        <taxon>Alternaria</taxon>
        <taxon>Alternaria sect. Panax</taxon>
    </lineage>
</organism>
<evidence type="ECO:0000256" key="1">
    <source>
        <dbReference type="SAM" id="MobiDB-lite"/>
    </source>
</evidence>
<dbReference type="PANTHER" id="PTHR36681:SF3">
    <property type="entry name" value="NUCLEAR GTPASE, GERMINAL CENTER-ASSOCIATED, TANDEM DUPLICATE 3"/>
    <property type="match status" value="1"/>
</dbReference>
<evidence type="ECO:0000313" key="2">
    <source>
        <dbReference type="EMBL" id="KAG9193791.1"/>
    </source>
</evidence>
<name>A0AAD4NRR1_9PLEO</name>
<dbReference type="AlphaFoldDB" id="A0AAD4NRR1"/>
<protein>
    <submittedName>
        <fullName evidence="2">Uncharacterized protein</fullName>
    </submittedName>
</protein>
<proteinExistence type="predicted"/>
<dbReference type="SUPFAM" id="SSF52540">
    <property type="entry name" value="P-loop containing nucleoside triphosphate hydrolases"/>
    <property type="match status" value="1"/>
</dbReference>
<dbReference type="Gene3D" id="3.40.50.300">
    <property type="entry name" value="P-loop containing nucleotide triphosphate hydrolases"/>
    <property type="match status" value="1"/>
</dbReference>
<comment type="caution">
    <text evidence="2">The sequence shown here is derived from an EMBL/GenBank/DDBJ whole genome shotgun (WGS) entry which is preliminary data.</text>
</comment>
<keyword evidence="3" id="KW-1185">Reference proteome</keyword>